<dbReference type="EMBL" id="LAZR01020803">
    <property type="protein sequence ID" value="KKL87572.1"/>
    <property type="molecule type" value="Genomic_DNA"/>
</dbReference>
<protein>
    <submittedName>
        <fullName evidence="1">Uncharacterized protein</fullName>
    </submittedName>
</protein>
<reference evidence="1" key="1">
    <citation type="journal article" date="2015" name="Nature">
        <title>Complex archaea that bridge the gap between prokaryotes and eukaryotes.</title>
        <authorList>
            <person name="Spang A."/>
            <person name="Saw J.H."/>
            <person name="Jorgensen S.L."/>
            <person name="Zaremba-Niedzwiedzka K."/>
            <person name="Martijn J."/>
            <person name="Lind A.E."/>
            <person name="van Eijk R."/>
            <person name="Schleper C."/>
            <person name="Guy L."/>
            <person name="Ettema T.J."/>
        </authorList>
    </citation>
    <scope>NUCLEOTIDE SEQUENCE</scope>
</reference>
<name>A0A0F9IJZ1_9ZZZZ</name>
<sequence length="28" mass="2876">MKKKAVWLALSLLIAAALVLASCSSGET</sequence>
<dbReference type="PROSITE" id="PS51257">
    <property type="entry name" value="PROKAR_LIPOPROTEIN"/>
    <property type="match status" value="1"/>
</dbReference>
<feature type="non-terminal residue" evidence="1">
    <location>
        <position position="28"/>
    </location>
</feature>
<evidence type="ECO:0000313" key="1">
    <source>
        <dbReference type="EMBL" id="KKL87572.1"/>
    </source>
</evidence>
<proteinExistence type="predicted"/>
<gene>
    <name evidence="1" type="ORF">LCGC14_1933380</name>
</gene>
<organism evidence="1">
    <name type="scientific">marine sediment metagenome</name>
    <dbReference type="NCBI Taxonomy" id="412755"/>
    <lineage>
        <taxon>unclassified sequences</taxon>
        <taxon>metagenomes</taxon>
        <taxon>ecological metagenomes</taxon>
    </lineage>
</organism>
<comment type="caution">
    <text evidence="1">The sequence shown here is derived from an EMBL/GenBank/DDBJ whole genome shotgun (WGS) entry which is preliminary data.</text>
</comment>
<accession>A0A0F9IJZ1</accession>
<dbReference type="AlphaFoldDB" id="A0A0F9IJZ1"/>